<dbReference type="Proteomes" id="UP001206925">
    <property type="component" value="Unassembled WGS sequence"/>
</dbReference>
<name>A0AAD5GLQ8_AMBAR</name>
<dbReference type="EMBL" id="JAMZMK010007423">
    <property type="protein sequence ID" value="KAI7744881.1"/>
    <property type="molecule type" value="Genomic_DNA"/>
</dbReference>
<feature type="domain" description="SET" evidence="1">
    <location>
        <begin position="29"/>
        <end position="121"/>
    </location>
</feature>
<dbReference type="PANTHER" id="PTHR47325:SF1">
    <property type="entry name" value="HISTONE-LYSINE N-METHYLTRANSFERASE SUVR5"/>
    <property type="match status" value="1"/>
</dbReference>
<dbReference type="Gene3D" id="2.170.270.10">
    <property type="entry name" value="SET domain"/>
    <property type="match status" value="1"/>
</dbReference>
<dbReference type="InterPro" id="IPR046341">
    <property type="entry name" value="SET_dom_sf"/>
</dbReference>
<dbReference type="SUPFAM" id="SSF82199">
    <property type="entry name" value="SET domain"/>
    <property type="match status" value="1"/>
</dbReference>
<keyword evidence="3" id="KW-1185">Reference proteome</keyword>
<evidence type="ECO:0000259" key="1">
    <source>
        <dbReference type="PROSITE" id="PS50280"/>
    </source>
</evidence>
<dbReference type="AlphaFoldDB" id="A0AAD5GLQ8"/>
<dbReference type="InterPro" id="IPR001214">
    <property type="entry name" value="SET_dom"/>
</dbReference>
<dbReference type="Pfam" id="PF00856">
    <property type="entry name" value="SET"/>
    <property type="match status" value="1"/>
</dbReference>
<dbReference type="PANTHER" id="PTHR47325">
    <property type="entry name" value="HISTONE-LYSINE N-METHYLTRANSFERASE SUVR5"/>
    <property type="match status" value="1"/>
</dbReference>
<accession>A0AAD5GLQ8</accession>
<evidence type="ECO:0000313" key="2">
    <source>
        <dbReference type="EMBL" id="KAI7744881.1"/>
    </source>
</evidence>
<feature type="non-terminal residue" evidence="2">
    <location>
        <position position="1"/>
    </location>
</feature>
<organism evidence="2 3">
    <name type="scientific">Ambrosia artemisiifolia</name>
    <name type="common">Common ragweed</name>
    <dbReference type="NCBI Taxonomy" id="4212"/>
    <lineage>
        <taxon>Eukaryota</taxon>
        <taxon>Viridiplantae</taxon>
        <taxon>Streptophyta</taxon>
        <taxon>Embryophyta</taxon>
        <taxon>Tracheophyta</taxon>
        <taxon>Spermatophyta</taxon>
        <taxon>Magnoliopsida</taxon>
        <taxon>eudicotyledons</taxon>
        <taxon>Gunneridae</taxon>
        <taxon>Pentapetalae</taxon>
        <taxon>asterids</taxon>
        <taxon>campanulids</taxon>
        <taxon>Asterales</taxon>
        <taxon>Asteraceae</taxon>
        <taxon>Asteroideae</taxon>
        <taxon>Heliantheae alliance</taxon>
        <taxon>Heliantheae</taxon>
        <taxon>Ambrosia</taxon>
    </lineage>
</organism>
<proteinExistence type="predicted"/>
<gene>
    <name evidence="2" type="ORF">M8C21_027216</name>
</gene>
<dbReference type="PROSITE" id="PS50280">
    <property type="entry name" value="SET"/>
    <property type="match status" value="1"/>
</dbReference>
<protein>
    <recommendedName>
        <fullName evidence="1">SET domain-containing protein</fullName>
    </recommendedName>
</protein>
<sequence>EGYLVYECNMYCSCNKYCPNRVLQNGVRVKLEVFKTEGKGWAVRAGEPIERGTFVCEYIGEVIDKNEANKRRARLGREACSFIYEIDARVNDMIRLMDGEATYAIDATKYGNVSRYLNHRL</sequence>
<reference evidence="2" key="1">
    <citation type="submission" date="2022-06" db="EMBL/GenBank/DDBJ databases">
        <title>Uncovering the hologenomic basis of an extraordinary plant invasion.</title>
        <authorList>
            <person name="Bieker V.C."/>
            <person name="Martin M.D."/>
            <person name="Gilbert T."/>
            <person name="Hodgins K."/>
            <person name="Battlay P."/>
            <person name="Petersen B."/>
            <person name="Wilson J."/>
        </authorList>
    </citation>
    <scope>NUCLEOTIDE SEQUENCE</scope>
    <source>
        <strain evidence="2">AA19_3_7</strain>
        <tissue evidence="2">Leaf</tissue>
    </source>
</reference>
<comment type="caution">
    <text evidence="2">The sequence shown here is derived from an EMBL/GenBank/DDBJ whole genome shotgun (WGS) entry which is preliminary data.</text>
</comment>
<evidence type="ECO:0000313" key="3">
    <source>
        <dbReference type="Proteomes" id="UP001206925"/>
    </source>
</evidence>